<organism evidence="2 3">
    <name type="scientific">Candidatus Thiothrix singaporensis</name>
    <dbReference type="NCBI Taxonomy" id="2799669"/>
    <lineage>
        <taxon>Bacteria</taxon>
        <taxon>Pseudomonadati</taxon>
        <taxon>Pseudomonadota</taxon>
        <taxon>Gammaproteobacteria</taxon>
        <taxon>Thiotrichales</taxon>
        <taxon>Thiotrichaceae</taxon>
        <taxon>Thiothrix</taxon>
    </lineage>
</organism>
<keyword evidence="1" id="KW-1133">Transmembrane helix</keyword>
<dbReference type="Proteomes" id="UP000510621">
    <property type="component" value="Chromosome"/>
</dbReference>
<dbReference type="EMBL" id="CP059265">
    <property type="protein sequence ID" value="QLQ31565.1"/>
    <property type="molecule type" value="Genomic_DNA"/>
</dbReference>
<evidence type="ECO:0000313" key="2">
    <source>
        <dbReference type="EMBL" id="QLQ31565.1"/>
    </source>
</evidence>
<evidence type="ECO:0000256" key="1">
    <source>
        <dbReference type="SAM" id="Phobius"/>
    </source>
</evidence>
<dbReference type="KEGG" id="this:HZT40_08150"/>
<proteinExistence type="predicted"/>
<sequence length="77" mass="7943">MDTDKVNFLFLGAAFCVPASWAADVAPFGLGSAALAQALAKAPPLAVSASAVINVAAKVLCSFMINLLKIVMNRFSD</sequence>
<name>A0A7L6AQY5_9GAMM</name>
<reference evidence="2" key="1">
    <citation type="submission" date="2020-06" db="EMBL/GenBank/DDBJ databases">
        <title>Analysis procedures for assessing recovery of high quality, complete, closed genomes from Nanopore long read metagenome sequencing.</title>
        <authorList>
            <person name="Bessarab I."/>
            <person name="Arumugam K."/>
            <person name="Haryono M."/>
            <person name="Liu X."/>
            <person name="Roy S."/>
            <person name="Zuniga-Montanez R.E."/>
            <person name="Qiu G."/>
            <person name="Drautz-Moses D.I."/>
            <person name="Law Y.Y."/>
            <person name="Wuertz S."/>
            <person name="Lauro F.M."/>
            <person name="Huson D.H."/>
            <person name="Williams R.B."/>
        </authorList>
    </citation>
    <scope>NUCLEOTIDE SEQUENCE [LARGE SCALE GENOMIC DNA]</scope>
    <source>
        <strain evidence="2">SSD2</strain>
    </source>
</reference>
<dbReference type="AlphaFoldDB" id="A0A7L6AQY5"/>
<keyword evidence="1" id="KW-0812">Transmembrane</keyword>
<keyword evidence="3" id="KW-1185">Reference proteome</keyword>
<protein>
    <submittedName>
        <fullName evidence="2">Uncharacterized protein</fullName>
    </submittedName>
</protein>
<keyword evidence="1" id="KW-0472">Membrane</keyword>
<feature type="transmembrane region" description="Helical" evidence="1">
    <location>
        <begin position="46"/>
        <end position="68"/>
    </location>
</feature>
<gene>
    <name evidence="2" type="ORF">HZT40_08150</name>
</gene>
<evidence type="ECO:0000313" key="3">
    <source>
        <dbReference type="Proteomes" id="UP000510621"/>
    </source>
</evidence>
<accession>A0A7L6AQY5</accession>